<name>A0A401RKT3_CHIPU</name>
<dbReference type="AlphaFoldDB" id="A0A401RKT3"/>
<dbReference type="PANTHER" id="PTHR14187:SF39">
    <property type="entry name" value="HEAT SHOCK 70 KDA PROTEIN 12B"/>
    <property type="match status" value="1"/>
</dbReference>
<comment type="caution">
    <text evidence="1">The sequence shown here is derived from an EMBL/GenBank/DDBJ whole genome shotgun (WGS) entry which is preliminary data.</text>
</comment>
<proteinExistence type="predicted"/>
<keyword evidence="2" id="KW-1185">Reference proteome</keyword>
<dbReference type="Proteomes" id="UP000287033">
    <property type="component" value="Unassembled WGS sequence"/>
</dbReference>
<dbReference type="OrthoDB" id="2963168at2759"/>
<accession>A0A401RKT3</accession>
<protein>
    <submittedName>
        <fullName evidence="1">Uncharacterized protein</fullName>
    </submittedName>
</protein>
<dbReference type="EMBL" id="BEZZ01007464">
    <property type="protein sequence ID" value="GCC18739.1"/>
    <property type="molecule type" value="Genomic_DNA"/>
</dbReference>
<feature type="non-terminal residue" evidence="1">
    <location>
        <position position="1"/>
    </location>
</feature>
<evidence type="ECO:0000313" key="2">
    <source>
        <dbReference type="Proteomes" id="UP000287033"/>
    </source>
</evidence>
<evidence type="ECO:0000313" key="1">
    <source>
        <dbReference type="EMBL" id="GCC18739.1"/>
    </source>
</evidence>
<dbReference type="STRING" id="137246.A0A401RKT3"/>
<organism evidence="1 2">
    <name type="scientific">Chiloscyllium punctatum</name>
    <name type="common">Brownbanded bambooshark</name>
    <name type="synonym">Hemiscyllium punctatum</name>
    <dbReference type="NCBI Taxonomy" id="137246"/>
    <lineage>
        <taxon>Eukaryota</taxon>
        <taxon>Metazoa</taxon>
        <taxon>Chordata</taxon>
        <taxon>Craniata</taxon>
        <taxon>Vertebrata</taxon>
        <taxon>Chondrichthyes</taxon>
        <taxon>Elasmobranchii</taxon>
        <taxon>Galeomorphii</taxon>
        <taxon>Galeoidea</taxon>
        <taxon>Orectolobiformes</taxon>
        <taxon>Hemiscylliidae</taxon>
        <taxon>Chiloscyllium</taxon>
    </lineage>
</organism>
<gene>
    <name evidence="1" type="ORF">chiPu_0022382</name>
</gene>
<sequence>RCRAVIGQCVLGALHCRAVIGQRVLGALRCRAVIGQRVLEALRCRAVIGGPYGAVGVDLAFEKMLGQIFGRDYIEHFKVKRPAAWVDLMISFEARKRTASPKRLNPLNISLPFSFIDYYRKYKGQSVETALKKSR</sequence>
<reference evidence="1 2" key="1">
    <citation type="journal article" date="2018" name="Nat. Ecol. Evol.">
        <title>Shark genomes provide insights into elasmobranch evolution and the origin of vertebrates.</title>
        <authorList>
            <person name="Hara Y"/>
            <person name="Yamaguchi K"/>
            <person name="Onimaru K"/>
            <person name="Kadota M"/>
            <person name="Koyanagi M"/>
            <person name="Keeley SD"/>
            <person name="Tatsumi K"/>
            <person name="Tanaka K"/>
            <person name="Motone F"/>
            <person name="Kageyama Y"/>
            <person name="Nozu R"/>
            <person name="Adachi N"/>
            <person name="Nishimura O"/>
            <person name="Nakagawa R"/>
            <person name="Tanegashima C"/>
            <person name="Kiyatake I"/>
            <person name="Matsumoto R"/>
            <person name="Murakumo K"/>
            <person name="Nishida K"/>
            <person name="Terakita A"/>
            <person name="Kuratani S"/>
            <person name="Sato K"/>
            <person name="Hyodo S Kuraku.S."/>
        </authorList>
    </citation>
    <scope>NUCLEOTIDE SEQUENCE [LARGE SCALE GENOMIC DNA]</scope>
</reference>
<dbReference type="PANTHER" id="PTHR14187">
    <property type="entry name" value="ALPHA KINASE/ELONGATION FACTOR 2 KINASE"/>
    <property type="match status" value="1"/>
</dbReference>